<dbReference type="RefSeq" id="WP_204708425.1">
    <property type="nucleotide sequence ID" value="NZ_JBHSZV010000062.1"/>
</dbReference>
<dbReference type="EMBL" id="JBHSZV010000062">
    <property type="protein sequence ID" value="MFC7063950.1"/>
    <property type="molecule type" value="Genomic_DNA"/>
</dbReference>
<dbReference type="Proteomes" id="UP001596410">
    <property type="component" value="Unassembled WGS sequence"/>
</dbReference>
<dbReference type="SMART" id="SM00530">
    <property type="entry name" value="HTH_XRE"/>
    <property type="match status" value="1"/>
</dbReference>
<feature type="domain" description="HTH cro/C1-type" evidence="2">
    <location>
        <begin position="5"/>
        <end position="59"/>
    </location>
</feature>
<accession>A0ABW2ESN8</accession>
<dbReference type="Gene3D" id="1.10.260.40">
    <property type="entry name" value="lambda repressor-like DNA-binding domains"/>
    <property type="match status" value="1"/>
</dbReference>
<dbReference type="PANTHER" id="PTHR46558">
    <property type="entry name" value="TRACRIPTIONAL REGULATORY PROTEIN-RELATED-RELATED"/>
    <property type="match status" value="1"/>
</dbReference>
<proteinExistence type="predicted"/>
<dbReference type="PROSITE" id="PS50943">
    <property type="entry name" value="HTH_CROC1"/>
    <property type="match status" value="1"/>
</dbReference>
<evidence type="ECO:0000313" key="3">
    <source>
        <dbReference type="EMBL" id="MFC7063950.1"/>
    </source>
</evidence>
<keyword evidence="4" id="KW-1185">Reference proteome</keyword>
<evidence type="ECO:0000259" key="2">
    <source>
        <dbReference type="PROSITE" id="PS50943"/>
    </source>
</evidence>
<dbReference type="InterPro" id="IPR010982">
    <property type="entry name" value="Lambda_DNA-bd_dom_sf"/>
</dbReference>
<sequence>MKSRIKEWIVRKDLSNEEVSRKLEVSRETVSKWANNKAYPSLKMAYKLADLLNVKVDDLYDRKKE</sequence>
<evidence type="ECO:0000313" key="4">
    <source>
        <dbReference type="Proteomes" id="UP001596410"/>
    </source>
</evidence>
<comment type="caution">
    <text evidence="3">The sequence shown here is derived from an EMBL/GenBank/DDBJ whole genome shotgun (WGS) entry which is preliminary data.</text>
</comment>
<name>A0ABW2ESN8_9BACI</name>
<organism evidence="3 4">
    <name type="scientific">Halobacillus seohaensis</name>
    <dbReference type="NCBI Taxonomy" id="447421"/>
    <lineage>
        <taxon>Bacteria</taxon>
        <taxon>Bacillati</taxon>
        <taxon>Bacillota</taxon>
        <taxon>Bacilli</taxon>
        <taxon>Bacillales</taxon>
        <taxon>Bacillaceae</taxon>
        <taxon>Halobacillus</taxon>
    </lineage>
</organism>
<dbReference type="InterPro" id="IPR001387">
    <property type="entry name" value="Cro/C1-type_HTH"/>
</dbReference>
<dbReference type="SUPFAM" id="SSF47413">
    <property type="entry name" value="lambda repressor-like DNA-binding domains"/>
    <property type="match status" value="1"/>
</dbReference>
<keyword evidence="1" id="KW-0238">DNA-binding</keyword>
<dbReference type="PANTHER" id="PTHR46558:SF4">
    <property type="entry name" value="DNA-BIDING PHAGE PROTEIN"/>
    <property type="match status" value="1"/>
</dbReference>
<protein>
    <submittedName>
        <fullName evidence="3">Helix-turn-helix transcriptional regulator</fullName>
    </submittedName>
</protein>
<dbReference type="Pfam" id="PF01381">
    <property type="entry name" value="HTH_3"/>
    <property type="match status" value="1"/>
</dbReference>
<evidence type="ECO:0000256" key="1">
    <source>
        <dbReference type="ARBA" id="ARBA00023125"/>
    </source>
</evidence>
<gene>
    <name evidence="3" type="ORF">ACFQIC_19315</name>
</gene>
<reference evidence="4" key="1">
    <citation type="journal article" date="2019" name="Int. J. Syst. Evol. Microbiol.">
        <title>The Global Catalogue of Microorganisms (GCM) 10K type strain sequencing project: providing services to taxonomists for standard genome sequencing and annotation.</title>
        <authorList>
            <consortium name="The Broad Institute Genomics Platform"/>
            <consortium name="The Broad Institute Genome Sequencing Center for Infectious Disease"/>
            <person name="Wu L."/>
            <person name="Ma J."/>
        </authorList>
    </citation>
    <scope>NUCLEOTIDE SEQUENCE [LARGE SCALE GENOMIC DNA]</scope>
    <source>
        <strain evidence="4">CGMCC 4.1621</strain>
    </source>
</reference>
<dbReference type="CDD" id="cd00093">
    <property type="entry name" value="HTH_XRE"/>
    <property type="match status" value="1"/>
</dbReference>